<reference evidence="2" key="1">
    <citation type="journal article" date="2014" name="Int. J. Syst. Evol. Microbiol.">
        <title>Complete genome sequence of Corynebacterium casei LMG S-19264T (=DSM 44701T), isolated from a smear-ripened cheese.</title>
        <authorList>
            <consortium name="US DOE Joint Genome Institute (JGI-PGF)"/>
            <person name="Walter F."/>
            <person name="Albersmeier A."/>
            <person name="Kalinowski J."/>
            <person name="Ruckert C."/>
        </authorList>
    </citation>
    <scope>NUCLEOTIDE SEQUENCE</scope>
    <source>
        <strain evidence="2">CGMCC 4.7110</strain>
    </source>
</reference>
<dbReference type="Proteomes" id="UP000653411">
    <property type="component" value="Unassembled WGS sequence"/>
</dbReference>
<feature type="compositionally biased region" description="Basic and acidic residues" evidence="1">
    <location>
        <begin position="32"/>
        <end position="44"/>
    </location>
</feature>
<comment type="caution">
    <text evidence="2">The sequence shown here is derived from an EMBL/GenBank/DDBJ whole genome shotgun (WGS) entry which is preliminary data.</text>
</comment>
<reference evidence="2" key="2">
    <citation type="submission" date="2020-09" db="EMBL/GenBank/DDBJ databases">
        <authorList>
            <person name="Sun Q."/>
            <person name="Zhou Y."/>
        </authorList>
    </citation>
    <scope>NUCLEOTIDE SEQUENCE</scope>
    <source>
        <strain evidence="2">CGMCC 4.7110</strain>
    </source>
</reference>
<gene>
    <name evidence="2" type="ORF">GCM10011578_060720</name>
</gene>
<keyword evidence="3" id="KW-1185">Reference proteome</keyword>
<name>A0A918CTZ8_9ACTN</name>
<protein>
    <submittedName>
        <fullName evidence="2">Uncharacterized protein</fullName>
    </submittedName>
</protein>
<dbReference type="EMBL" id="BMML01000015">
    <property type="protein sequence ID" value="GGN26268.1"/>
    <property type="molecule type" value="Genomic_DNA"/>
</dbReference>
<dbReference type="AlphaFoldDB" id="A0A918CTZ8"/>
<evidence type="ECO:0000256" key="1">
    <source>
        <dbReference type="SAM" id="MobiDB-lite"/>
    </source>
</evidence>
<sequence length="64" mass="7336">MGKITDRMRRQADDNRQAADWARGHGNAQRAKQLEDRADELESGRVTDVTDQVSALISWGLRRR</sequence>
<evidence type="ECO:0000313" key="3">
    <source>
        <dbReference type="Proteomes" id="UP000653411"/>
    </source>
</evidence>
<feature type="region of interest" description="Disordered" evidence="1">
    <location>
        <begin position="1"/>
        <end position="44"/>
    </location>
</feature>
<accession>A0A918CTZ8</accession>
<evidence type="ECO:0000313" key="2">
    <source>
        <dbReference type="EMBL" id="GGN26268.1"/>
    </source>
</evidence>
<proteinExistence type="predicted"/>
<dbReference type="RefSeq" id="WP_189266037.1">
    <property type="nucleotide sequence ID" value="NZ_BMML01000015.1"/>
</dbReference>
<organism evidence="2 3">
    <name type="scientific">Streptomyces fuscichromogenes</name>
    <dbReference type="NCBI Taxonomy" id="1324013"/>
    <lineage>
        <taxon>Bacteria</taxon>
        <taxon>Bacillati</taxon>
        <taxon>Actinomycetota</taxon>
        <taxon>Actinomycetes</taxon>
        <taxon>Kitasatosporales</taxon>
        <taxon>Streptomycetaceae</taxon>
        <taxon>Streptomyces</taxon>
    </lineage>
</organism>
<feature type="compositionally biased region" description="Basic and acidic residues" evidence="1">
    <location>
        <begin position="1"/>
        <end position="17"/>
    </location>
</feature>